<reference evidence="2 3" key="1">
    <citation type="journal article" date="2019" name="Int. J. Syst. Evol. Microbiol.">
        <title>The Global Catalogue of Microorganisms (GCM) 10K type strain sequencing project: providing services to taxonomists for standard genome sequencing and annotation.</title>
        <authorList>
            <consortium name="The Broad Institute Genomics Platform"/>
            <consortium name="The Broad Institute Genome Sequencing Center for Infectious Disease"/>
            <person name="Wu L."/>
            <person name="Ma J."/>
        </authorList>
    </citation>
    <scope>NUCLEOTIDE SEQUENCE [LARGE SCALE GENOMIC DNA]</scope>
    <source>
        <strain evidence="2 3">JCM 4788</strain>
    </source>
</reference>
<organism evidence="2 3">
    <name type="scientific">Streptomyces luteireticuli</name>
    <dbReference type="NCBI Taxonomy" id="173858"/>
    <lineage>
        <taxon>Bacteria</taxon>
        <taxon>Bacillati</taxon>
        <taxon>Actinomycetota</taxon>
        <taxon>Actinomycetes</taxon>
        <taxon>Kitasatosporales</taxon>
        <taxon>Streptomycetaceae</taxon>
        <taxon>Streptomyces</taxon>
    </lineage>
</organism>
<dbReference type="Gene3D" id="1.10.132.100">
    <property type="match status" value="1"/>
</dbReference>
<evidence type="ECO:0000313" key="2">
    <source>
        <dbReference type="EMBL" id="GAA0415019.1"/>
    </source>
</evidence>
<dbReference type="CDD" id="cd09729">
    <property type="entry name" value="Cse1_I-E"/>
    <property type="match status" value="1"/>
</dbReference>
<feature type="compositionally biased region" description="Polar residues" evidence="1">
    <location>
        <begin position="298"/>
        <end position="307"/>
    </location>
</feature>
<evidence type="ECO:0000256" key="1">
    <source>
        <dbReference type="SAM" id="MobiDB-lite"/>
    </source>
</evidence>
<name>A0ABN0YWD6_9ACTN</name>
<gene>
    <name evidence="2" type="ORF">GCM10010357_40380</name>
</gene>
<feature type="region of interest" description="Disordered" evidence="1">
    <location>
        <begin position="297"/>
        <end position="327"/>
    </location>
</feature>
<dbReference type="NCBIfam" id="TIGR02547">
    <property type="entry name" value="casA_cse1"/>
    <property type="match status" value="1"/>
</dbReference>
<evidence type="ECO:0008006" key="4">
    <source>
        <dbReference type="Google" id="ProtNLM"/>
    </source>
</evidence>
<dbReference type="Pfam" id="PF09481">
    <property type="entry name" value="CRISPR_Cse1"/>
    <property type="match status" value="1"/>
</dbReference>
<proteinExistence type="predicted"/>
<sequence length="562" mass="61809">MFNLLDDPWLTVRPVAAGPLEEVGVRQLLLEAHRFHELLVDLPTQKPAIFRQLLLPITVDALGRPVNATDWARAFTPGAFSSAERKKLTEYCDANRHHFDLFDPSDPFAQVPGLRTAKGETKGSALMVATAATGNNVPLFASRTEGDPLELTPAQAARWLLHTHCWDTAAIKTGVVGDDKVKVGKTTGNPTGPLGQLGVVMPMGRTLYETLLLNIPFGQALLSDDLPQWRRRAADHPLPSATPTWQSRAPRGLLDIWTWQSRRIRLVPEETLAGLRVTRVIVAAGDRLLLAPDHEPHTTWTIESPGTRTRKPTAKSPQSPIRPRRHQPGRAAWRGLDALLAMNSTNNERDATNKSAGFRTSTLLSSLAEARELLPRTYPLQLELTGITYGNQSAVIEDVFFDEIPLPLTALDPDSMVYDSLLEAVDQAEKLANAVNMLSADLRRAAGADPIPWDKGQRPGETLLHALDPLVRRLLVGLRTVGEDFELSERGLAAWEQRAGREAWQVAEQVLSTAAPSLFTGRTVTKDGKELTFRLSSAERGFRNRLDGILARRAAARRTAAS</sequence>
<dbReference type="Proteomes" id="UP001500879">
    <property type="component" value="Unassembled WGS sequence"/>
</dbReference>
<protein>
    <recommendedName>
        <fullName evidence="4">Type I-E CRISPR-associated protein Cse1/CasA</fullName>
    </recommendedName>
</protein>
<evidence type="ECO:0000313" key="3">
    <source>
        <dbReference type="Proteomes" id="UP001500879"/>
    </source>
</evidence>
<dbReference type="EMBL" id="BAAABX010000047">
    <property type="protein sequence ID" value="GAA0415019.1"/>
    <property type="molecule type" value="Genomic_DNA"/>
</dbReference>
<accession>A0ABN0YWD6</accession>
<dbReference type="InterPro" id="IPR013381">
    <property type="entry name" value="CRISPR-assoc_prot_Cse1"/>
</dbReference>
<comment type="caution">
    <text evidence="2">The sequence shown here is derived from an EMBL/GenBank/DDBJ whole genome shotgun (WGS) entry which is preliminary data.</text>
</comment>
<dbReference type="RefSeq" id="WP_344026321.1">
    <property type="nucleotide sequence ID" value="NZ_BAAABX010000047.1"/>
</dbReference>
<keyword evidence="3" id="KW-1185">Reference proteome</keyword>